<name>A0A940X5Q1_9GAMM</name>
<reference evidence="2" key="1">
    <citation type="journal article" date="2016" name="Int. J. Syst. Evol. Microbiol.">
        <title>Pseudoxanthomonas helianthi sp. nov., isolated from roots of Jerusalem artichoke (Helianthus tuberosus).</title>
        <authorList>
            <person name="Kittiwongwattana C."/>
            <person name="Thawai C."/>
        </authorList>
    </citation>
    <scope>NUCLEOTIDE SEQUENCE</scope>
    <source>
        <strain evidence="2">110414</strain>
    </source>
</reference>
<protein>
    <submittedName>
        <fullName evidence="2">Uncharacterized protein</fullName>
    </submittedName>
</protein>
<comment type="caution">
    <text evidence="2">The sequence shown here is derived from an EMBL/GenBank/DDBJ whole genome shotgun (WGS) entry which is preliminary data.</text>
</comment>
<dbReference type="EMBL" id="JAGKTC010000003">
    <property type="protein sequence ID" value="MBP3985391.1"/>
    <property type="molecule type" value="Genomic_DNA"/>
</dbReference>
<gene>
    <name evidence="2" type="ORF">J5837_13345</name>
</gene>
<accession>A0A940X5Q1</accession>
<keyword evidence="1" id="KW-1133">Transmembrane helix</keyword>
<evidence type="ECO:0000256" key="1">
    <source>
        <dbReference type="SAM" id="Phobius"/>
    </source>
</evidence>
<evidence type="ECO:0000313" key="3">
    <source>
        <dbReference type="Proteomes" id="UP000673447"/>
    </source>
</evidence>
<keyword evidence="3" id="KW-1185">Reference proteome</keyword>
<sequence length="82" mass="8764">MRTVLLIVAGSALAWLAIWLGAPARRKLAAGLFAAAWLGVVGWNLRTGLSHGYSLGEELPIQALIYLVPVAIAAVLSWRGKR</sequence>
<dbReference type="Proteomes" id="UP000673447">
    <property type="component" value="Unassembled WGS sequence"/>
</dbReference>
<organism evidence="2 3">
    <name type="scientific">Pseudoxanthomonas helianthi</name>
    <dbReference type="NCBI Taxonomy" id="1453541"/>
    <lineage>
        <taxon>Bacteria</taxon>
        <taxon>Pseudomonadati</taxon>
        <taxon>Pseudomonadota</taxon>
        <taxon>Gammaproteobacteria</taxon>
        <taxon>Lysobacterales</taxon>
        <taxon>Lysobacteraceae</taxon>
        <taxon>Pseudoxanthomonas</taxon>
    </lineage>
</organism>
<proteinExistence type="predicted"/>
<keyword evidence="1" id="KW-0472">Membrane</keyword>
<reference evidence="2" key="2">
    <citation type="submission" date="2021-03" db="EMBL/GenBank/DDBJ databases">
        <authorList>
            <person name="Cao W."/>
        </authorList>
    </citation>
    <scope>NUCLEOTIDE SEQUENCE</scope>
    <source>
        <strain evidence="2">110414</strain>
    </source>
</reference>
<keyword evidence="1" id="KW-0812">Transmembrane</keyword>
<feature type="transmembrane region" description="Helical" evidence="1">
    <location>
        <begin position="59"/>
        <end position="78"/>
    </location>
</feature>
<dbReference type="RefSeq" id="WP_210537257.1">
    <property type="nucleotide sequence ID" value="NZ_JAGKTC010000003.1"/>
</dbReference>
<evidence type="ECO:0000313" key="2">
    <source>
        <dbReference type="EMBL" id="MBP3985391.1"/>
    </source>
</evidence>
<dbReference type="AlphaFoldDB" id="A0A940X5Q1"/>